<evidence type="ECO:0000313" key="3">
    <source>
        <dbReference type="Proteomes" id="UP001500575"/>
    </source>
</evidence>
<evidence type="ECO:0000256" key="1">
    <source>
        <dbReference type="SAM" id="MobiDB-lite"/>
    </source>
</evidence>
<dbReference type="Proteomes" id="UP001500575">
    <property type="component" value="Unassembled WGS sequence"/>
</dbReference>
<proteinExistence type="predicted"/>
<keyword evidence="3" id="KW-1185">Reference proteome</keyword>
<comment type="caution">
    <text evidence="2">The sequence shown here is derived from an EMBL/GenBank/DDBJ whole genome shotgun (WGS) entry which is preliminary data.</text>
</comment>
<sequence length="250" mass="27365">MESQEDCSPVTCHRHDDPGGGADLPAKEAPTVNVIQTYFDCEPSQQLVPCGTPLELWDASLTLSRRGEWASIVAPGRGRLDALRKLGSLVQLDYSDTYCLPLDLGADAAGRRWVGDAEIPLTTTAHWLPVDGVDLYFLSNDVLDRAPGRPSPAPSQRAAEQRQVERLAFQVDTVRFVRSFFGCEQAEIRAHEPYDPFLLPAGFATDRTKQVVSTVQGDQSAISPEHRGLVARLMHLLEGDDEAEDRAVAG</sequence>
<feature type="region of interest" description="Disordered" evidence="1">
    <location>
        <begin position="1"/>
        <end position="27"/>
    </location>
</feature>
<name>A0ABP5KD24_9ACTN</name>
<organism evidence="2 3">
    <name type="scientific">Nocardioides bigeumensis</name>
    <dbReference type="NCBI Taxonomy" id="433657"/>
    <lineage>
        <taxon>Bacteria</taxon>
        <taxon>Bacillati</taxon>
        <taxon>Actinomycetota</taxon>
        <taxon>Actinomycetes</taxon>
        <taxon>Propionibacteriales</taxon>
        <taxon>Nocardioidaceae</taxon>
        <taxon>Nocardioides</taxon>
    </lineage>
</organism>
<reference evidence="3" key="1">
    <citation type="journal article" date="2019" name="Int. J. Syst. Evol. Microbiol.">
        <title>The Global Catalogue of Microorganisms (GCM) 10K type strain sequencing project: providing services to taxonomists for standard genome sequencing and annotation.</title>
        <authorList>
            <consortium name="The Broad Institute Genomics Platform"/>
            <consortium name="The Broad Institute Genome Sequencing Center for Infectious Disease"/>
            <person name="Wu L."/>
            <person name="Ma J."/>
        </authorList>
    </citation>
    <scope>NUCLEOTIDE SEQUENCE [LARGE SCALE GENOMIC DNA]</scope>
    <source>
        <strain evidence="3">JCM 16021</strain>
    </source>
</reference>
<evidence type="ECO:0000313" key="2">
    <source>
        <dbReference type="EMBL" id="GAA2130323.1"/>
    </source>
</evidence>
<protein>
    <submittedName>
        <fullName evidence="2">Uncharacterized protein</fullName>
    </submittedName>
</protein>
<dbReference type="EMBL" id="BAAAQQ010000013">
    <property type="protein sequence ID" value="GAA2130323.1"/>
    <property type="molecule type" value="Genomic_DNA"/>
</dbReference>
<gene>
    <name evidence="2" type="ORF">GCM10009843_32820</name>
</gene>
<accession>A0ABP5KD24</accession>